<feature type="domain" description="UCH catalytic" evidence="9">
    <location>
        <begin position="4"/>
        <end position="285"/>
    </location>
</feature>
<organism evidence="10">
    <name type="scientific">Oryza meridionalis</name>
    <dbReference type="NCBI Taxonomy" id="40149"/>
    <lineage>
        <taxon>Eukaryota</taxon>
        <taxon>Viridiplantae</taxon>
        <taxon>Streptophyta</taxon>
        <taxon>Embryophyta</taxon>
        <taxon>Tracheophyta</taxon>
        <taxon>Spermatophyta</taxon>
        <taxon>Magnoliopsida</taxon>
        <taxon>Liliopsida</taxon>
        <taxon>Poales</taxon>
        <taxon>Poaceae</taxon>
        <taxon>BOP clade</taxon>
        <taxon>Oryzoideae</taxon>
        <taxon>Oryzeae</taxon>
        <taxon>Oryzinae</taxon>
        <taxon>Oryza</taxon>
    </lineage>
</organism>
<evidence type="ECO:0000256" key="6">
    <source>
        <dbReference type="ARBA" id="ARBA00022807"/>
    </source>
</evidence>
<evidence type="ECO:0000256" key="4">
    <source>
        <dbReference type="ARBA" id="ARBA00022786"/>
    </source>
</evidence>
<dbReference type="GO" id="GO:0006511">
    <property type="term" value="P:ubiquitin-dependent protein catabolic process"/>
    <property type="evidence" value="ECO:0007669"/>
    <property type="project" value="UniProtKB-UniRule"/>
</dbReference>
<evidence type="ECO:0000256" key="1">
    <source>
        <dbReference type="ARBA" id="ARBA00000707"/>
    </source>
</evidence>
<dbReference type="Proteomes" id="UP000008021">
    <property type="component" value="Chromosome 2"/>
</dbReference>
<feature type="site" description="Transition state stabilizer" evidence="7">
    <location>
        <position position="148"/>
    </location>
</feature>
<dbReference type="InterPro" id="IPR038765">
    <property type="entry name" value="Papain-like_cys_pep_sf"/>
</dbReference>
<evidence type="ECO:0000256" key="3">
    <source>
        <dbReference type="ARBA" id="ARBA00022670"/>
    </source>
</evidence>
<dbReference type="EC" id="3.4.19.12" evidence="8"/>
<feature type="active site" description="Nucleophile" evidence="7">
    <location>
        <position position="154"/>
    </location>
</feature>
<evidence type="ECO:0000313" key="11">
    <source>
        <dbReference type="Proteomes" id="UP000008021"/>
    </source>
</evidence>
<dbReference type="HOGENOM" id="CLU_054406_1_1_1"/>
<proteinExistence type="inferred from homology"/>
<dbReference type="Gene3D" id="3.40.532.10">
    <property type="entry name" value="Peptidase C12, ubiquitin carboxyl-terminal hydrolase"/>
    <property type="match status" value="1"/>
</dbReference>
<keyword evidence="5 7" id="KW-0378">Hydrolase</keyword>
<dbReference type="GO" id="GO:0005737">
    <property type="term" value="C:cytoplasm"/>
    <property type="evidence" value="ECO:0007669"/>
    <property type="project" value="TreeGrafter"/>
</dbReference>
<evidence type="ECO:0000256" key="5">
    <source>
        <dbReference type="ARBA" id="ARBA00022801"/>
    </source>
</evidence>
<comment type="catalytic activity">
    <reaction evidence="1 7 8">
        <text>Thiol-dependent hydrolysis of ester, thioester, amide, peptide and isopeptide bonds formed by the C-terminal Gly of ubiquitin (a 76-residue protein attached to proteins as an intracellular targeting signal).</text>
        <dbReference type="EC" id="3.4.19.12"/>
    </reaction>
</comment>
<dbReference type="PROSITE" id="PS52048">
    <property type="entry name" value="UCH_DOMAIN"/>
    <property type="match status" value="1"/>
</dbReference>
<dbReference type="Gramene" id="OMERI02G25740.1">
    <property type="protein sequence ID" value="OMERI02G25740.1"/>
    <property type="gene ID" value="OMERI02G25740"/>
</dbReference>
<dbReference type="EnsemblPlants" id="OMERI02G25740.1">
    <property type="protein sequence ID" value="OMERI02G25740.1"/>
    <property type="gene ID" value="OMERI02G25740"/>
</dbReference>
<dbReference type="Pfam" id="PF01088">
    <property type="entry name" value="Peptidase_C12"/>
    <property type="match status" value="2"/>
</dbReference>
<dbReference type="InterPro" id="IPR001578">
    <property type="entry name" value="Peptidase_C12_UCH"/>
</dbReference>
<keyword evidence="6 7" id="KW-0788">Thiol protease</keyword>
<dbReference type="GO" id="GO:0016579">
    <property type="term" value="P:protein deubiquitination"/>
    <property type="evidence" value="ECO:0007669"/>
    <property type="project" value="TreeGrafter"/>
</dbReference>
<keyword evidence="4 7" id="KW-0833">Ubl conjugation pathway</keyword>
<keyword evidence="11" id="KW-1185">Reference proteome</keyword>
<evidence type="ECO:0000259" key="9">
    <source>
        <dbReference type="PROSITE" id="PS52048"/>
    </source>
</evidence>
<dbReference type="CDD" id="cd09616">
    <property type="entry name" value="Peptidase_C12_UCH_L1_L3"/>
    <property type="match status" value="1"/>
</dbReference>
<evidence type="ECO:0000256" key="8">
    <source>
        <dbReference type="RuleBase" id="RU361215"/>
    </source>
</evidence>
<accession>A0A0E0CP90</accession>
<keyword evidence="3 7" id="KW-0645">Protease</keyword>
<dbReference type="STRING" id="40149.A0A0E0CP90"/>
<comment type="similarity">
    <text evidence="2 7 8">Belongs to the peptidase C12 family.</text>
</comment>
<dbReference type="PRINTS" id="PR00707">
    <property type="entry name" value="UBCTHYDRLASE"/>
</dbReference>
<evidence type="ECO:0000256" key="2">
    <source>
        <dbReference type="ARBA" id="ARBA00009326"/>
    </source>
</evidence>
<evidence type="ECO:0000313" key="10">
    <source>
        <dbReference type="EnsemblPlants" id="OMERI02G25740.1"/>
    </source>
</evidence>
<sequence length="291" mass="31788">MGKRWIPLEANPDVMNQFMWGLGVAEGEAQFCDVYGLDDELLAMVPQPVLAVLFLYPLTSLVFLDLRGVERLMNAASWGDQDDDEEESGAAATSTAGDKDCTITVLEILLVESTIVEFAELDVLVLSILNGLSVDVYDLSKRVYFTKQTVGNACGTVGVIHAIGNAASKLKLVEGSYFDRFYKQTVDMDPVQRAAFLEEDDEMEDAHSVAASAGDTDANVEVNEHFVCFSCIDGELYELDGRKSQPICHGPSSPDTLLQDAAKVIKARIASNPDSMNFNVMALSKVKINER</sequence>
<dbReference type="PANTHER" id="PTHR10589">
    <property type="entry name" value="UBIQUITIN CARBOXYL-TERMINAL HYDROLASE"/>
    <property type="match status" value="1"/>
</dbReference>
<evidence type="ECO:0000256" key="7">
    <source>
        <dbReference type="PROSITE-ProRule" id="PRU01393"/>
    </source>
</evidence>
<reference evidence="10" key="2">
    <citation type="submission" date="2018-05" db="EMBL/GenBank/DDBJ databases">
        <title>OmerRS3 (Oryza meridionalis Reference Sequence Version 3).</title>
        <authorList>
            <person name="Zhang J."/>
            <person name="Kudrna D."/>
            <person name="Lee S."/>
            <person name="Talag J."/>
            <person name="Welchert J."/>
            <person name="Wing R.A."/>
        </authorList>
    </citation>
    <scope>NUCLEOTIDE SEQUENCE [LARGE SCALE GENOMIC DNA]</scope>
    <source>
        <strain evidence="10">cv. OR44</strain>
    </source>
</reference>
<feature type="site" description="Important for enzyme activity" evidence="7">
    <location>
        <position position="240"/>
    </location>
</feature>
<dbReference type="AlphaFoldDB" id="A0A0E0CP90"/>
<dbReference type="PANTHER" id="PTHR10589:SF17">
    <property type="entry name" value="UBIQUITIN CARBOXYL-TERMINAL HYDROLASE"/>
    <property type="match status" value="1"/>
</dbReference>
<dbReference type="InterPro" id="IPR036959">
    <property type="entry name" value="Peptidase_C12_UCH_sf"/>
</dbReference>
<name>A0A0E0CP90_9ORYZ</name>
<feature type="active site" description="Proton donor" evidence="7">
    <location>
        <position position="225"/>
    </location>
</feature>
<dbReference type="GO" id="GO:0004843">
    <property type="term" value="F:cysteine-type deubiquitinase activity"/>
    <property type="evidence" value="ECO:0007669"/>
    <property type="project" value="UniProtKB-UniRule"/>
</dbReference>
<reference evidence="10" key="1">
    <citation type="submission" date="2015-04" db="UniProtKB">
        <authorList>
            <consortium name="EnsemblPlants"/>
        </authorList>
    </citation>
    <scope>IDENTIFICATION</scope>
</reference>
<dbReference type="SUPFAM" id="SSF54001">
    <property type="entry name" value="Cysteine proteinases"/>
    <property type="match status" value="2"/>
</dbReference>
<protein>
    <recommendedName>
        <fullName evidence="8">Ubiquitin carboxyl-terminal hydrolase</fullName>
        <ecNumber evidence="8">3.4.19.12</ecNumber>
    </recommendedName>
</protein>